<feature type="transmembrane region" description="Helical" evidence="7">
    <location>
        <begin position="7"/>
        <end position="29"/>
    </location>
</feature>
<dbReference type="Pfam" id="PF07690">
    <property type="entry name" value="MFS_1"/>
    <property type="match status" value="1"/>
</dbReference>
<evidence type="ECO:0000256" key="6">
    <source>
        <dbReference type="ARBA" id="ARBA00023136"/>
    </source>
</evidence>
<accession>A0ABU9DMB0</accession>
<dbReference type="Gene3D" id="1.20.1250.20">
    <property type="entry name" value="MFS general substrate transporter like domains"/>
    <property type="match status" value="2"/>
</dbReference>
<dbReference type="EMBL" id="JBBPCC010000009">
    <property type="protein sequence ID" value="MEK8129228.1"/>
    <property type="molecule type" value="Genomic_DNA"/>
</dbReference>
<name>A0ABU9DMB0_9BACL</name>
<feature type="transmembrane region" description="Helical" evidence="7">
    <location>
        <begin position="95"/>
        <end position="117"/>
    </location>
</feature>
<protein>
    <submittedName>
        <fullName evidence="9">MFS transporter</fullName>
    </submittedName>
</protein>
<dbReference type="InterPro" id="IPR011701">
    <property type="entry name" value="MFS"/>
</dbReference>
<feature type="transmembrane region" description="Helical" evidence="7">
    <location>
        <begin position="35"/>
        <end position="58"/>
    </location>
</feature>
<feature type="transmembrane region" description="Helical" evidence="7">
    <location>
        <begin position="160"/>
        <end position="178"/>
    </location>
</feature>
<evidence type="ECO:0000313" key="10">
    <source>
        <dbReference type="Proteomes" id="UP001469365"/>
    </source>
</evidence>
<dbReference type="PANTHER" id="PTHR43124:SF8">
    <property type="entry name" value="INNER MEMBRANE TRANSPORT PROTEIN YDHP"/>
    <property type="match status" value="1"/>
</dbReference>
<dbReference type="Proteomes" id="UP001469365">
    <property type="component" value="Unassembled WGS sequence"/>
</dbReference>
<evidence type="ECO:0000256" key="3">
    <source>
        <dbReference type="ARBA" id="ARBA00022475"/>
    </source>
</evidence>
<dbReference type="CDD" id="cd17324">
    <property type="entry name" value="MFS_NepI_like"/>
    <property type="match status" value="1"/>
</dbReference>
<dbReference type="PANTHER" id="PTHR43124">
    <property type="entry name" value="PURINE EFFLUX PUMP PBUE"/>
    <property type="match status" value="1"/>
</dbReference>
<feature type="transmembrane region" description="Helical" evidence="7">
    <location>
        <begin position="289"/>
        <end position="309"/>
    </location>
</feature>
<proteinExistence type="predicted"/>
<keyword evidence="5 7" id="KW-1133">Transmembrane helix</keyword>
<gene>
    <name evidence="9" type="ORF">WMW72_15080</name>
</gene>
<feature type="transmembrane region" description="Helical" evidence="7">
    <location>
        <begin position="262"/>
        <end position="283"/>
    </location>
</feature>
<evidence type="ECO:0000259" key="8">
    <source>
        <dbReference type="PROSITE" id="PS50850"/>
    </source>
</evidence>
<organism evidence="9 10">
    <name type="scientific">Paenibacillus filicis</name>
    <dbReference type="NCBI Taxonomy" id="669464"/>
    <lineage>
        <taxon>Bacteria</taxon>
        <taxon>Bacillati</taxon>
        <taxon>Bacillota</taxon>
        <taxon>Bacilli</taxon>
        <taxon>Bacillales</taxon>
        <taxon>Paenibacillaceae</taxon>
        <taxon>Paenibacillus</taxon>
    </lineage>
</organism>
<feature type="transmembrane region" description="Helical" evidence="7">
    <location>
        <begin position="234"/>
        <end position="255"/>
    </location>
</feature>
<keyword evidence="6 7" id="KW-0472">Membrane</keyword>
<evidence type="ECO:0000256" key="2">
    <source>
        <dbReference type="ARBA" id="ARBA00022448"/>
    </source>
</evidence>
<feature type="transmembrane region" description="Helical" evidence="7">
    <location>
        <begin position="356"/>
        <end position="374"/>
    </location>
</feature>
<dbReference type="PROSITE" id="PS50850">
    <property type="entry name" value="MFS"/>
    <property type="match status" value="1"/>
</dbReference>
<evidence type="ECO:0000256" key="1">
    <source>
        <dbReference type="ARBA" id="ARBA00004651"/>
    </source>
</evidence>
<evidence type="ECO:0000256" key="4">
    <source>
        <dbReference type="ARBA" id="ARBA00022692"/>
    </source>
</evidence>
<feature type="transmembrane region" description="Helical" evidence="7">
    <location>
        <begin position="70"/>
        <end position="89"/>
    </location>
</feature>
<feature type="domain" description="Major facilitator superfamily (MFS) profile" evidence="8">
    <location>
        <begin position="2"/>
        <end position="378"/>
    </location>
</feature>
<dbReference type="InterPro" id="IPR020846">
    <property type="entry name" value="MFS_dom"/>
</dbReference>
<evidence type="ECO:0000256" key="7">
    <source>
        <dbReference type="SAM" id="Phobius"/>
    </source>
</evidence>
<reference evidence="9 10" key="1">
    <citation type="submission" date="2024-04" db="EMBL/GenBank/DDBJ databases">
        <title>draft genome sequnece of Paenibacillus filicis.</title>
        <authorList>
            <person name="Kim D.-U."/>
        </authorList>
    </citation>
    <scope>NUCLEOTIDE SEQUENCE [LARGE SCALE GENOMIC DNA]</scope>
    <source>
        <strain evidence="9 10">KACC14197</strain>
    </source>
</reference>
<evidence type="ECO:0000313" key="9">
    <source>
        <dbReference type="EMBL" id="MEK8129228.1"/>
    </source>
</evidence>
<dbReference type="SUPFAM" id="SSF103473">
    <property type="entry name" value="MFS general substrate transporter"/>
    <property type="match status" value="1"/>
</dbReference>
<keyword evidence="4 7" id="KW-0812">Transmembrane</keyword>
<feature type="transmembrane region" description="Helical" evidence="7">
    <location>
        <begin position="330"/>
        <end position="350"/>
    </location>
</feature>
<keyword evidence="3" id="KW-1003">Cell membrane</keyword>
<comment type="caution">
    <text evidence="9">The sequence shown here is derived from an EMBL/GenBank/DDBJ whole genome shotgun (WGS) entry which is preliminary data.</text>
</comment>
<sequence>MPFAIYVLGIMIFSMTTAEFTVAGIMTSLSKEFDVSIASIGYLISAYAAGMIVGGPLLTIGLSKLSKKQAFLLIALDFLAGQTLGALANSYEIMMAARIITGVSSAACFGISLGISFDLVSPQHRGRAASIVLGGLMVATALGLPAAMLFDQFLGWRSSFWAIVVLVLLSGLLGLKVIPSSAKSQPVSLRSELAAFKKLNLWAAYASSLLIIGATFAAFSYFSPILTDLSGFDAATVPLLLGIYGVATVIGNIVTGRLADRYMMPILTIGLAVLAAALVLFGIYVHSPYVSVCAVIVIGLSGVTLNPAMTTRITRVAGTGTLVTTIHGSVISLGVVVGSSIGGLAIDAGYGLQSPLWIGFILAMLGLLSLFPYLRQGKLPDIPVSIQKGS</sequence>
<evidence type="ECO:0000256" key="5">
    <source>
        <dbReference type="ARBA" id="ARBA00022989"/>
    </source>
</evidence>
<dbReference type="RefSeq" id="WP_341416329.1">
    <property type="nucleotide sequence ID" value="NZ_JBBPCC010000009.1"/>
</dbReference>
<keyword evidence="2" id="KW-0813">Transport</keyword>
<feature type="transmembrane region" description="Helical" evidence="7">
    <location>
        <begin position="199"/>
        <end position="222"/>
    </location>
</feature>
<comment type="subcellular location">
    <subcellularLocation>
        <location evidence="1">Cell membrane</location>
        <topology evidence="1">Multi-pass membrane protein</topology>
    </subcellularLocation>
</comment>
<dbReference type="InterPro" id="IPR036259">
    <property type="entry name" value="MFS_trans_sf"/>
</dbReference>
<dbReference type="InterPro" id="IPR050189">
    <property type="entry name" value="MFS_Efflux_Transporters"/>
</dbReference>
<keyword evidence="10" id="KW-1185">Reference proteome</keyword>
<feature type="transmembrane region" description="Helical" evidence="7">
    <location>
        <begin position="129"/>
        <end position="148"/>
    </location>
</feature>